<keyword evidence="9" id="KW-1185">Reference proteome</keyword>
<comment type="subcellular location">
    <subcellularLocation>
        <location evidence="1">Membrane</location>
        <topology evidence="1">Multi-pass membrane protein</topology>
    </subcellularLocation>
</comment>
<dbReference type="InterPro" id="IPR002259">
    <property type="entry name" value="Eqnu_transpt"/>
</dbReference>
<evidence type="ECO:0000256" key="7">
    <source>
        <dbReference type="SAM" id="Phobius"/>
    </source>
</evidence>
<gene>
    <name evidence="8" type="ORF">CMV_009212</name>
</gene>
<organism evidence="8 9">
    <name type="scientific">Castanea mollissima</name>
    <name type="common">Chinese chestnut</name>
    <dbReference type="NCBI Taxonomy" id="60419"/>
    <lineage>
        <taxon>Eukaryota</taxon>
        <taxon>Viridiplantae</taxon>
        <taxon>Streptophyta</taxon>
        <taxon>Embryophyta</taxon>
        <taxon>Tracheophyta</taxon>
        <taxon>Spermatophyta</taxon>
        <taxon>Magnoliopsida</taxon>
        <taxon>eudicotyledons</taxon>
        <taxon>Gunneridae</taxon>
        <taxon>Pentapetalae</taxon>
        <taxon>rosids</taxon>
        <taxon>fabids</taxon>
        <taxon>Fagales</taxon>
        <taxon>Fagaceae</taxon>
        <taxon>Castanea</taxon>
    </lineage>
</organism>
<dbReference type="PANTHER" id="PTHR10332">
    <property type="entry name" value="EQUILIBRATIVE NUCLEOSIDE TRANSPORTER"/>
    <property type="match status" value="1"/>
</dbReference>
<evidence type="ECO:0008006" key="10">
    <source>
        <dbReference type="Google" id="ProtNLM"/>
    </source>
</evidence>
<feature type="transmembrane region" description="Helical" evidence="7">
    <location>
        <begin position="390"/>
        <end position="413"/>
    </location>
</feature>
<feature type="transmembrane region" description="Helical" evidence="7">
    <location>
        <begin position="56"/>
        <end position="74"/>
    </location>
</feature>
<proteinExistence type="inferred from homology"/>
<comment type="similarity">
    <text evidence="2">Belongs to the SLC29A/ENT transporter (TC 2.A.57) family.</text>
</comment>
<feature type="transmembrane region" description="Helical" evidence="7">
    <location>
        <begin position="86"/>
        <end position="106"/>
    </location>
</feature>
<dbReference type="GO" id="GO:0005337">
    <property type="term" value="F:nucleoside transmembrane transporter activity"/>
    <property type="evidence" value="ECO:0007669"/>
    <property type="project" value="InterPro"/>
</dbReference>
<feature type="transmembrane region" description="Helical" evidence="7">
    <location>
        <begin position="152"/>
        <end position="173"/>
    </location>
</feature>
<dbReference type="OrthoDB" id="1856718at2759"/>
<dbReference type="PIRSF" id="PIRSF016379">
    <property type="entry name" value="ENT"/>
    <property type="match status" value="1"/>
</dbReference>
<comment type="caution">
    <text evidence="8">The sequence shown here is derived from an EMBL/GenBank/DDBJ whole genome shotgun (WGS) entry which is preliminary data.</text>
</comment>
<protein>
    <recommendedName>
        <fullName evidence="10">Equilibrative nucleoside transporter</fullName>
    </recommendedName>
</protein>
<evidence type="ECO:0000256" key="6">
    <source>
        <dbReference type="ARBA" id="ARBA00023136"/>
    </source>
</evidence>
<evidence type="ECO:0000256" key="3">
    <source>
        <dbReference type="ARBA" id="ARBA00022448"/>
    </source>
</evidence>
<dbReference type="AlphaFoldDB" id="A0A8J4RNJ0"/>
<feature type="transmembrane region" description="Helical" evidence="7">
    <location>
        <begin position="297"/>
        <end position="317"/>
    </location>
</feature>
<dbReference type="Pfam" id="PF01733">
    <property type="entry name" value="Nucleoside_tran"/>
    <property type="match status" value="1"/>
</dbReference>
<evidence type="ECO:0000313" key="9">
    <source>
        <dbReference type="Proteomes" id="UP000737018"/>
    </source>
</evidence>
<keyword evidence="5 7" id="KW-1133">Transmembrane helix</keyword>
<feature type="transmembrane region" description="Helical" evidence="7">
    <location>
        <begin position="329"/>
        <end position="348"/>
    </location>
</feature>
<feature type="transmembrane region" description="Helical" evidence="7">
    <location>
        <begin position="21"/>
        <end position="40"/>
    </location>
</feature>
<feature type="transmembrane region" description="Helical" evidence="7">
    <location>
        <begin position="112"/>
        <end position="132"/>
    </location>
</feature>
<dbReference type="GO" id="GO:0005886">
    <property type="term" value="C:plasma membrane"/>
    <property type="evidence" value="ECO:0007669"/>
    <property type="project" value="TreeGrafter"/>
</dbReference>
<reference evidence="8" key="1">
    <citation type="submission" date="2020-03" db="EMBL/GenBank/DDBJ databases">
        <title>Castanea mollissima Vanexum genome sequencing.</title>
        <authorList>
            <person name="Staton M."/>
        </authorList>
    </citation>
    <scope>NUCLEOTIDE SEQUENCE</scope>
    <source>
        <tissue evidence="8">Leaf</tissue>
    </source>
</reference>
<sequence>MANDNSEAPKRLEHGKFKTMVVCWILGLGCLFSWNSLLTIEDYYYSLFPRYHPSRVLTLVYQPFALATTAVLTYKEAKINTRLRNLIGYALFFASTLSLLVLDLATSGKGGVGPYIGICVIVCFIGVASANVQGGMMGELSFMPPELIQSFLAGWAAAGTLTSVLRLLTKAAFEKSDNGLRKGALLFLAISTFITFLCFILYALYFPSLPIVVYYRSKAASEGSKTVSSDLAAAGIQVEANQEVEGNATPQQRLSIKQLFFQNVDYALDLFLIYAMTLSIFPGFIFENTGAHQLGSWYPLVLITMFNAWDFIARYIPLVQCLKIESRKGLMIAVLSSFLLIPAFYFTAKYGDQGWMIILTSFLGISNGYLTVCVLTTAPKGYKGPEQNALGNMLVLCLRTGIFAGVSLDWLWLIGTNGWTKLHSRFRVAERATKPQLQSFQRCTDGVLGDGGVNFLEPMSYERVLRL</sequence>
<keyword evidence="3" id="KW-0813">Transport</keyword>
<evidence type="ECO:0000256" key="1">
    <source>
        <dbReference type="ARBA" id="ARBA00004141"/>
    </source>
</evidence>
<dbReference type="Proteomes" id="UP000737018">
    <property type="component" value="Unassembled WGS sequence"/>
</dbReference>
<feature type="transmembrane region" description="Helical" evidence="7">
    <location>
        <begin position="185"/>
        <end position="206"/>
    </location>
</feature>
<keyword evidence="6 7" id="KW-0472">Membrane</keyword>
<name>A0A8J4RNJ0_9ROSI</name>
<dbReference type="PANTHER" id="PTHR10332:SF38">
    <property type="entry name" value="EQUILIBRATIVE NUCLEOTIDE TRANSPORTER 3-RELATED"/>
    <property type="match status" value="1"/>
</dbReference>
<evidence type="ECO:0000256" key="5">
    <source>
        <dbReference type="ARBA" id="ARBA00022989"/>
    </source>
</evidence>
<evidence type="ECO:0000256" key="4">
    <source>
        <dbReference type="ARBA" id="ARBA00022692"/>
    </source>
</evidence>
<evidence type="ECO:0000256" key="2">
    <source>
        <dbReference type="ARBA" id="ARBA00007965"/>
    </source>
</evidence>
<evidence type="ECO:0000313" key="8">
    <source>
        <dbReference type="EMBL" id="KAF3966706.1"/>
    </source>
</evidence>
<accession>A0A8J4RNJ0</accession>
<dbReference type="EMBL" id="JRKL02001002">
    <property type="protein sequence ID" value="KAF3966706.1"/>
    <property type="molecule type" value="Genomic_DNA"/>
</dbReference>
<feature type="transmembrane region" description="Helical" evidence="7">
    <location>
        <begin position="354"/>
        <end position="378"/>
    </location>
</feature>
<feature type="transmembrane region" description="Helical" evidence="7">
    <location>
        <begin position="266"/>
        <end position="285"/>
    </location>
</feature>
<dbReference type="PRINTS" id="PR01130">
    <property type="entry name" value="DERENTRNSPRT"/>
</dbReference>
<keyword evidence="4 7" id="KW-0812">Transmembrane</keyword>